<feature type="transmembrane region" description="Helical" evidence="6">
    <location>
        <begin position="148"/>
        <end position="171"/>
    </location>
</feature>
<evidence type="ECO:0000313" key="8">
    <source>
        <dbReference type="EMBL" id="GGI65821.1"/>
    </source>
</evidence>
<feature type="transmembrane region" description="Helical" evidence="6">
    <location>
        <begin position="104"/>
        <end position="128"/>
    </location>
</feature>
<evidence type="ECO:0000259" key="7">
    <source>
        <dbReference type="Pfam" id="PF02687"/>
    </source>
</evidence>
<feature type="transmembrane region" description="Helical" evidence="6">
    <location>
        <begin position="485"/>
        <end position="510"/>
    </location>
</feature>
<evidence type="ECO:0000256" key="5">
    <source>
        <dbReference type="ARBA" id="ARBA00023136"/>
    </source>
</evidence>
<feature type="transmembrane region" description="Helical" evidence="6">
    <location>
        <begin position="285"/>
        <end position="306"/>
    </location>
</feature>
<dbReference type="PANTHER" id="PTHR46795">
    <property type="entry name" value="ABC TRANSPORTER PERMEASE-RELATED-RELATED"/>
    <property type="match status" value="1"/>
</dbReference>
<dbReference type="GO" id="GO:0005886">
    <property type="term" value="C:plasma membrane"/>
    <property type="evidence" value="ECO:0007669"/>
    <property type="project" value="UniProtKB-SubCell"/>
</dbReference>
<feature type="domain" description="ABC3 transporter permease C-terminal" evidence="7">
    <location>
        <begin position="62"/>
        <end position="180"/>
    </location>
</feature>
<sequence>MTVKLALMNIKKRSMDYMVLLAGLVMSVATFYLFQTLSLNRGFLEEMVPSLSMIGFIFQLGAVLLGMITIVYLFYANSFLLAMRQKEYGMYLMLGAKKQKIRQMMSIELFALGSLSLVLGVVVGMLFGQVATGSLLSKMGLTSNSYQAFSPLALLVTVVFFALLFLLAAIFNGLKFTRMPLLSLLKETESGEKHQKKSRFTFLLTIFSLVLLAIGYASLWNLKTIGITGLVIALFTITFGTFFFFKALFPFVVNLLKNNKRFSNKQLRMFTLSQLSFKASALSRVLGMVAMLFALSLGAITVGNAFNSYKESLLQQFPYDVLVYNPKAETLKEIDQLTIEKKQMYQMKQVDNQLYFLESELKAAPLMLQDGFGFEGEIKPYTDIKAGDRYSFDTNSDLEFQIVMAFQRLSNPYADYLANSIYHVVDQATFDQIKAETELIHTYKIKNFTDSIATLEAIDQIENGGTAEAGMLGSKVSAYVMVDQFVSGFVFMGMLLGIAFLAMLASCLMFKVLSGAYQDIARYQMLHKIGVQKKALERSIAQEIFTVFLIPGIVGTIHVLFGLKMFELLIPEPYAYILIPFVSFAILYFIYYVVTVILYRKIVLPK</sequence>
<evidence type="ECO:0000256" key="4">
    <source>
        <dbReference type="ARBA" id="ARBA00022989"/>
    </source>
</evidence>
<dbReference type="InterPro" id="IPR003838">
    <property type="entry name" value="ABC3_permease_C"/>
</dbReference>
<comment type="subcellular location">
    <subcellularLocation>
        <location evidence="1 6">Cell membrane</location>
        <topology evidence="1 6">Multi-pass membrane protein</topology>
    </subcellularLocation>
</comment>
<keyword evidence="5 6" id="KW-0472">Membrane</keyword>
<dbReference type="PIRSF" id="PIRSF018968">
    <property type="entry name" value="ABC_permease_BceB"/>
    <property type="match status" value="1"/>
</dbReference>
<reference evidence="8" key="2">
    <citation type="submission" date="2020-09" db="EMBL/GenBank/DDBJ databases">
        <authorList>
            <person name="Sun Q."/>
            <person name="Sedlacek I."/>
        </authorList>
    </citation>
    <scope>NUCLEOTIDE SEQUENCE</scope>
    <source>
        <strain evidence="8">CCM 8433</strain>
    </source>
</reference>
<protein>
    <submittedName>
        <fullName evidence="8">ABC transporter permease</fullName>
    </submittedName>
</protein>
<dbReference type="RefSeq" id="WP_188367662.1">
    <property type="nucleotide sequence ID" value="NZ_BMDT01000006.1"/>
</dbReference>
<dbReference type="EMBL" id="BMDT01000006">
    <property type="protein sequence ID" value="GGI65821.1"/>
    <property type="molecule type" value="Genomic_DNA"/>
</dbReference>
<accession>A0A917JFG6</accession>
<evidence type="ECO:0000313" key="9">
    <source>
        <dbReference type="Proteomes" id="UP000622610"/>
    </source>
</evidence>
<dbReference type="InterPro" id="IPR052536">
    <property type="entry name" value="ABC-4_Integral_Memb_Prot"/>
</dbReference>
<dbReference type="AlphaFoldDB" id="A0A917JFG6"/>
<comment type="similarity">
    <text evidence="6">Belongs to the ABC-4 integral membrane protein family.</text>
</comment>
<feature type="transmembrane region" description="Helical" evidence="6">
    <location>
        <begin position="544"/>
        <end position="563"/>
    </location>
</feature>
<evidence type="ECO:0000256" key="1">
    <source>
        <dbReference type="ARBA" id="ARBA00004651"/>
    </source>
</evidence>
<dbReference type="InterPro" id="IPR027022">
    <property type="entry name" value="ABC_permease_BceB-typ"/>
</dbReference>
<evidence type="ECO:0000256" key="6">
    <source>
        <dbReference type="PIRNR" id="PIRNR018968"/>
    </source>
</evidence>
<dbReference type="GO" id="GO:0055085">
    <property type="term" value="P:transmembrane transport"/>
    <property type="evidence" value="ECO:0007669"/>
    <property type="project" value="UniProtKB-UniRule"/>
</dbReference>
<gene>
    <name evidence="8" type="ORF">GCM10011482_14750</name>
</gene>
<dbReference type="Pfam" id="PF02687">
    <property type="entry name" value="FtsX"/>
    <property type="match status" value="1"/>
</dbReference>
<feature type="transmembrane region" description="Helical" evidence="6">
    <location>
        <begin position="54"/>
        <end position="83"/>
    </location>
</feature>
<keyword evidence="6" id="KW-0813">Transport</keyword>
<feature type="transmembrane region" description="Helical" evidence="6">
    <location>
        <begin position="575"/>
        <end position="599"/>
    </location>
</feature>
<feature type="transmembrane region" description="Helical" evidence="6">
    <location>
        <begin position="17"/>
        <end position="34"/>
    </location>
</feature>
<dbReference type="Proteomes" id="UP000622610">
    <property type="component" value="Unassembled WGS sequence"/>
</dbReference>
<proteinExistence type="inferred from homology"/>
<keyword evidence="9" id="KW-1185">Reference proteome</keyword>
<evidence type="ECO:0000256" key="3">
    <source>
        <dbReference type="ARBA" id="ARBA00022692"/>
    </source>
</evidence>
<keyword evidence="2 6" id="KW-1003">Cell membrane</keyword>
<evidence type="ECO:0000256" key="2">
    <source>
        <dbReference type="ARBA" id="ARBA00022475"/>
    </source>
</evidence>
<organism evidence="8 9">
    <name type="scientific">Enterococcus alcedinis</name>
    <dbReference type="NCBI Taxonomy" id="1274384"/>
    <lineage>
        <taxon>Bacteria</taxon>
        <taxon>Bacillati</taxon>
        <taxon>Bacillota</taxon>
        <taxon>Bacilli</taxon>
        <taxon>Lactobacillales</taxon>
        <taxon>Enterococcaceae</taxon>
        <taxon>Enterococcus</taxon>
    </lineage>
</organism>
<feature type="transmembrane region" description="Helical" evidence="6">
    <location>
        <begin position="200"/>
        <end position="219"/>
    </location>
</feature>
<name>A0A917JFG6_9ENTE</name>
<reference evidence="8" key="1">
    <citation type="journal article" date="2014" name="Int. J. Syst. Evol. Microbiol.">
        <title>Complete genome sequence of Corynebacterium casei LMG S-19264T (=DSM 44701T), isolated from a smear-ripened cheese.</title>
        <authorList>
            <consortium name="US DOE Joint Genome Institute (JGI-PGF)"/>
            <person name="Walter F."/>
            <person name="Albersmeier A."/>
            <person name="Kalinowski J."/>
            <person name="Ruckert C."/>
        </authorList>
    </citation>
    <scope>NUCLEOTIDE SEQUENCE</scope>
    <source>
        <strain evidence="8">CCM 8433</strain>
    </source>
</reference>
<dbReference type="PANTHER" id="PTHR46795:SF3">
    <property type="entry name" value="ABC TRANSPORTER PERMEASE"/>
    <property type="match status" value="1"/>
</dbReference>
<keyword evidence="4 6" id="KW-1133">Transmembrane helix</keyword>
<comment type="caution">
    <text evidence="8">The sequence shown here is derived from an EMBL/GenBank/DDBJ whole genome shotgun (WGS) entry which is preliminary data.</text>
</comment>
<keyword evidence="3 6" id="KW-0812">Transmembrane</keyword>
<feature type="transmembrane region" description="Helical" evidence="6">
    <location>
        <begin position="225"/>
        <end position="256"/>
    </location>
</feature>